<dbReference type="GO" id="GO:0004190">
    <property type="term" value="F:aspartic-type endopeptidase activity"/>
    <property type="evidence" value="ECO:0007669"/>
    <property type="project" value="InterPro"/>
</dbReference>
<dbReference type="GO" id="GO:0006508">
    <property type="term" value="P:proteolysis"/>
    <property type="evidence" value="ECO:0007669"/>
    <property type="project" value="InterPro"/>
</dbReference>
<dbReference type="InterPro" id="IPR005312">
    <property type="entry name" value="DUF1759"/>
</dbReference>
<organism evidence="2 3">
    <name type="scientific">Panagrolaimus superbus</name>
    <dbReference type="NCBI Taxonomy" id="310955"/>
    <lineage>
        <taxon>Eukaryota</taxon>
        <taxon>Metazoa</taxon>
        <taxon>Ecdysozoa</taxon>
        <taxon>Nematoda</taxon>
        <taxon>Chromadorea</taxon>
        <taxon>Rhabditida</taxon>
        <taxon>Tylenchina</taxon>
        <taxon>Panagrolaimomorpha</taxon>
        <taxon>Panagrolaimoidea</taxon>
        <taxon>Panagrolaimidae</taxon>
        <taxon>Panagrolaimus</taxon>
    </lineage>
</organism>
<evidence type="ECO:0000313" key="3">
    <source>
        <dbReference type="WBParaSite" id="PSU_v2.g15666.t1"/>
    </source>
</evidence>
<keyword evidence="1" id="KW-0175">Coiled coil</keyword>
<proteinExistence type="predicted"/>
<protein>
    <submittedName>
        <fullName evidence="3">Peptidase aspartic putative domain-containing protein</fullName>
    </submittedName>
</protein>
<dbReference type="WBParaSite" id="PSU_v2.g15666.t1">
    <property type="protein sequence ID" value="PSU_v2.g15666.t1"/>
    <property type="gene ID" value="PSU_v2.g15666"/>
</dbReference>
<dbReference type="PROSITE" id="PS00141">
    <property type="entry name" value="ASP_PROTEASE"/>
    <property type="match status" value="1"/>
</dbReference>
<dbReference type="PANTHER" id="PTHR47331">
    <property type="entry name" value="PHD-TYPE DOMAIN-CONTAINING PROTEIN"/>
    <property type="match status" value="1"/>
</dbReference>
<dbReference type="Pfam" id="PF03564">
    <property type="entry name" value="DUF1759"/>
    <property type="match status" value="1"/>
</dbReference>
<dbReference type="AlphaFoldDB" id="A0A914Y643"/>
<evidence type="ECO:0000313" key="2">
    <source>
        <dbReference type="Proteomes" id="UP000887577"/>
    </source>
</evidence>
<keyword evidence="2" id="KW-1185">Reference proteome</keyword>
<name>A0A914Y643_9BILA</name>
<dbReference type="Proteomes" id="UP000887577">
    <property type="component" value="Unplaced"/>
</dbReference>
<sequence length="535" mass="60377">MSGQIRTNLGRTRAAAEKIYDYYGQLLSNDPAPWNQLQKAVFMCELKRAKKQLKNLEKYFDDWDDLISRIRDEAEKEEERIKMNEWRDKEEFVNLFENLDRMIEGIQAMLDVVPDTSHTAVPLQANVPVPQVQVHASSSQASVTFGCSQVQASGAAGDASSVLQGIGTNPLVAMPRCDIAKFNGDHLKWNAFWQRFNQNIHIRPYSKVEKMDALLGLLEGKALDVVDGFLVSDENYDTVIQTLFKRFGNKKLVLNKLYEKLRSIEPAKYGGDIDINNGSLQMDIIEKMPPRERDELSFLTVSSPCTTTQDILERMELLVLRTEVSSEHKSKSLATPKSVSSDRSSKTVGCSFCDESHRSWQCSKFTSVDERIKRLRSVHACTKCASKSHEAKACQSTVKCRDCNGQHYAYLCTRKSSNGESSNSDTRAFVSIEKTQGNLLTKEITVINPEDEKEIKVIALFDSGSQRTYVSDNLIDQLKLSVHNIEKLDVQGFGSKVTVYNSKLVKLRIKTVDAHKDIYANSTKYYCKCNTCCSS</sequence>
<dbReference type="InterPro" id="IPR001969">
    <property type="entry name" value="Aspartic_peptidase_AS"/>
</dbReference>
<evidence type="ECO:0000256" key="1">
    <source>
        <dbReference type="SAM" id="Coils"/>
    </source>
</evidence>
<dbReference type="PANTHER" id="PTHR47331:SF5">
    <property type="entry name" value="RIBONUCLEASE H"/>
    <property type="match status" value="1"/>
</dbReference>
<reference evidence="3" key="1">
    <citation type="submission" date="2022-11" db="UniProtKB">
        <authorList>
            <consortium name="WormBaseParasite"/>
        </authorList>
    </citation>
    <scope>IDENTIFICATION</scope>
</reference>
<feature type="coiled-coil region" evidence="1">
    <location>
        <begin position="39"/>
        <end position="80"/>
    </location>
</feature>
<accession>A0A914Y643</accession>